<protein>
    <submittedName>
        <fullName evidence="2">Uncharacterized protein</fullName>
    </submittedName>
</protein>
<name>A0ABS2TCI2_9ACTO</name>
<evidence type="ECO:0000256" key="1">
    <source>
        <dbReference type="SAM" id="MobiDB-lite"/>
    </source>
</evidence>
<evidence type="ECO:0000313" key="3">
    <source>
        <dbReference type="Proteomes" id="UP000705983"/>
    </source>
</evidence>
<dbReference type="Proteomes" id="UP000705983">
    <property type="component" value="Unassembled WGS sequence"/>
</dbReference>
<dbReference type="RefSeq" id="WP_187995923.1">
    <property type="nucleotide sequence ID" value="NZ_JACEXG010000001.1"/>
</dbReference>
<comment type="caution">
    <text evidence="2">The sequence shown here is derived from an EMBL/GenBank/DDBJ whole genome shotgun (WGS) entry which is preliminary data.</text>
</comment>
<sequence>MTDDERPKVHAISKREKVLWKRYWKLPQAAAWIEDEWRWEALALMCRLEATAELNPSRSATLVGQLHRFRDQLGLTPAGLRENGWQIGGAANAPREPVRSARPSGGSRDRALRVAT</sequence>
<gene>
    <name evidence="2" type="ORF">JVW63_01305</name>
</gene>
<dbReference type="EMBL" id="JAFFJS010000001">
    <property type="protein sequence ID" value="MBM9432349.1"/>
    <property type="molecule type" value="Genomic_DNA"/>
</dbReference>
<evidence type="ECO:0000313" key="2">
    <source>
        <dbReference type="EMBL" id="MBM9432349.1"/>
    </source>
</evidence>
<keyword evidence="3" id="KW-1185">Reference proteome</keyword>
<proteinExistence type="predicted"/>
<accession>A0ABS2TCI2</accession>
<organism evidence="2 3">
    <name type="scientific">Flaviflexus equikiangi</name>
    <dbReference type="NCBI Taxonomy" id="2758573"/>
    <lineage>
        <taxon>Bacteria</taxon>
        <taxon>Bacillati</taxon>
        <taxon>Actinomycetota</taxon>
        <taxon>Actinomycetes</taxon>
        <taxon>Actinomycetales</taxon>
        <taxon>Actinomycetaceae</taxon>
        <taxon>Flaviflexus</taxon>
    </lineage>
</organism>
<feature type="region of interest" description="Disordered" evidence="1">
    <location>
        <begin position="84"/>
        <end position="116"/>
    </location>
</feature>
<reference evidence="3" key="1">
    <citation type="submission" date="2021-02" db="EMBL/GenBank/DDBJ databases">
        <title>Leucobacter sp. CX169.</title>
        <authorList>
            <person name="Cheng Y."/>
        </authorList>
    </citation>
    <scope>NUCLEOTIDE SEQUENCE [LARGE SCALE GENOMIC DNA]</scope>
    <source>
        <strain evidence="3">JY899</strain>
    </source>
</reference>
<feature type="compositionally biased region" description="Basic and acidic residues" evidence="1">
    <location>
        <begin position="107"/>
        <end position="116"/>
    </location>
</feature>